<dbReference type="EMBL" id="JAWRCP010000001">
    <property type="protein sequence ID" value="MDW6092596.1"/>
    <property type="molecule type" value="Genomic_DNA"/>
</dbReference>
<feature type="transmembrane region" description="Helical" evidence="1">
    <location>
        <begin position="92"/>
        <end position="112"/>
    </location>
</feature>
<dbReference type="Proteomes" id="UP001279860">
    <property type="component" value="Unassembled WGS sequence"/>
</dbReference>
<sequence>MSKMNGSVKIIQRILFNRDAVLSMIVPALIYGLTYRYLGLIDAVLASGFYAILVSFWLKSTKYIAFLFAVFGLIEVAIVWLIPGQWLLNTLFVKSLVGALQTALIFLIFALINKPIPKLFAEVASPSLKQWDFSQTKAYASIWQRLSYIWVLAYLAKALLLFALYPMNADSLVTFNLVSGWPMQIGLIVFSVPYVRRQFDKYASDKLVG</sequence>
<dbReference type="RefSeq" id="WP_318584773.1">
    <property type="nucleotide sequence ID" value="NZ_JAWRCP010000001.1"/>
</dbReference>
<keyword evidence="1" id="KW-0472">Membrane</keyword>
<reference evidence="2 3" key="1">
    <citation type="submission" date="2023-11" db="EMBL/GenBank/DDBJ databases">
        <title>Plant-associative lifestyle of Vibrio porteresiae and its evolutionary dynamics.</title>
        <authorList>
            <person name="Rameshkumar N."/>
            <person name="Kirti K."/>
        </authorList>
    </citation>
    <scope>NUCLEOTIDE SEQUENCE [LARGE SCALE GENOMIC DNA]</scope>
    <source>
        <strain evidence="2 3">MSSRF7</strain>
    </source>
</reference>
<feature type="transmembrane region" description="Helical" evidence="1">
    <location>
        <begin position="173"/>
        <end position="195"/>
    </location>
</feature>
<evidence type="ECO:0000313" key="3">
    <source>
        <dbReference type="Proteomes" id="UP001279860"/>
    </source>
</evidence>
<keyword evidence="3" id="KW-1185">Reference proteome</keyword>
<feature type="transmembrane region" description="Helical" evidence="1">
    <location>
        <begin position="146"/>
        <end position="167"/>
    </location>
</feature>
<protein>
    <recommendedName>
        <fullName evidence="4">DUF3159 domain-containing protein</fullName>
    </recommendedName>
</protein>
<evidence type="ECO:0008006" key="4">
    <source>
        <dbReference type="Google" id="ProtNLM"/>
    </source>
</evidence>
<keyword evidence="1" id="KW-0812">Transmembrane</keyword>
<feature type="transmembrane region" description="Helical" evidence="1">
    <location>
        <begin position="12"/>
        <end position="31"/>
    </location>
</feature>
<evidence type="ECO:0000256" key="1">
    <source>
        <dbReference type="SAM" id="Phobius"/>
    </source>
</evidence>
<feature type="transmembrane region" description="Helical" evidence="1">
    <location>
        <begin position="65"/>
        <end position="86"/>
    </location>
</feature>
<accession>A0ABU4IT52</accession>
<name>A0ABU4IT52_9VIBR</name>
<evidence type="ECO:0000313" key="2">
    <source>
        <dbReference type="EMBL" id="MDW6092596.1"/>
    </source>
</evidence>
<keyword evidence="1" id="KW-1133">Transmembrane helix</keyword>
<organism evidence="2 3">
    <name type="scientific">Vibrio rhizosphaerae</name>
    <dbReference type="NCBI Taxonomy" id="398736"/>
    <lineage>
        <taxon>Bacteria</taxon>
        <taxon>Pseudomonadati</taxon>
        <taxon>Pseudomonadota</taxon>
        <taxon>Gammaproteobacteria</taxon>
        <taxon>Vibrionales</taxon>
        <taxon>Vibrionaceae</taxon>
        <taxon>Vibrio</taxon>
    </lineage>
</organism>
<feature type="transmembrane region" description="Helical" evidence="1">
    <location>
        <begin position="37"/>
        <end position="58"/>
    </location>
</feature>
<comment type="caution">
    <text evidence="2">The sequence shown here is derived from an EMBL/GenBank/DDBJ whole genome shotgun (WGS) entry which is preliminary data.</text>
</comment>
<gene>
    <name evidence="2" type="ORF">SBX64_08565</name>
</gene>
<proteinExistence type="predicted"/>